<keyword evidence="2 5" id="KW-0158">Chromosome</keyword>
<dbReference type="InterPro" id="IPR039595">
    <property type="entry name" value="TE2IP/Rap1"/>
</dbReference>
<evidence type="ECO:0000256" key="3">
    <source>
        <dbReference type="ARBA" id="ARBA00022895"/>
    </source>
</evidence>
<comment type="subunit">
    <text evidence="5">Homodimer.</text>
</comment>
<dbReference type="PANTHER" id="PTHR16466:SF6">
    <property type="entry name" value="TELOMERIC REPEAT-BINDING FACTOR 2-INTERACTING PROTEIN 1"/>
    <property type="match status" value="1"/>
</dbReference>
<reference evidence="8" key="2">
    <citation type="submission" date="2023-05" db="EMBL/GenBank/DDBJ databases">
        <authorList>
            <person name="Fouks B."/>
        </authorList>
    </citation>
    <scope>NUCLEOTIDE SEQUENCE</scope>
    <source>
        <strain evidence="8">Stay&amp;Tobe</strain>
        <tissue evidence="8">Testes</tissue>
    </source>
</reference>
<evidence type="ECO:0000313" key="8">
    <source>
        <dbReference type="EMBL" id="KAJ9575972.1"/>
    </source>
</evidence>
<evidence type="ECO:0000256" key="1">
    <source>
        <dbReference type="ARBA" id="ARBA00010467"/>
    </source>
</evidence>
<dbReference type="Pfam" id="PF08914">
    <property type="entry name" value="Myb_Rap1"/>
    <property type="match status" value="1"/>
</dbReference>
<feature type="domain" description="TERF2-interacting telomeric protein 1 Myb" evidence="7">
    <location>
        <begin position="91"/>
        <end position="146"/>
    </location>
</feature>
<name>A0AAD7Z9B2_DIPPU</name>
<feature type="region of interest" description="Disordered" evidence="6">
    <location>
        <begin position="1"/>
        <end position="88"/>
    </location>
</feature>
<keyword evidence="5" id="KW-0804">Transcription</keyword>
<dbReference type="Proteomes" id="UP001233999">
    <property type="component" value="Unassembled WGS sequence"/>
</dbReference>
<dbReference type="GO" id="GO:0010833">
    <property type="term" value="P:telomere maintenance via telomere lengthening"/>
    <property type="evidence" value="ECO:0007669"/>
    <property type="project" value="UniProtKB-UniRule"/>
</dbReference>
<comment type="function">
    <text evidence="5">Acts both as a regulator of telomere function and as a transcription regulator. Involved in the regulation of telomere length and protection as a component of the shelterin complex (telosome). Does not bind DNA directly: recruited to telomeric double-stranded 5'-TTAGGG-3' repeats via its interaction with terf2. Independently of its function in telomeres, also acts as a transcription regulator: recruited to extratelomeric 5'-TTAGGG-3' sites via its association with terf2 or other factors, and regulates gene expression.</text>
</comment>
<comment type="similarity">
    <text evidence="1 5">Belongs to the RAP1 family.</text>
</comment>
<dbReference type="GO" id="GO:0031848">
    <property type="term" value="P:protection from non-homologous end joining at telomere"/>
    <property type="evidence" value="ECO:0007669"/>
    <property type="project" value="TreeGrafter"/>
</dbReference>
<evidence type="ECO:0000313" key="9">
    <source>
        <dbReference type="Proteomes" id="UP001233999"/>
    </source>
</evidence>
<keyword evidence="4 5" id="KW-0539">Nucleus</keyword>
<sequence length="164" mass="18818">MSSDKNEELEHSNSDGLTSSASVIPPCDTVTKEERTDISTAHYNEERLCQATTSAAKDTSKLSCYRTSPSSDRSKSSQPAVISLSKRRKDYTKDEKMKILKYIINEKAYDSVKGRKFWEVMQARRICPGRTWQSMKEHFMKQIVPNINKFDIAEDTAERLKRIT</sequence>
<protein>
    <recommendedName>
        <fullName evidence="5">Telomeric repeat-binding factor 2-interacting protein 1</fullName>
        <shortName evidence="5">TERF2-interacting telomeric protein 1</shortName>
    </recommendedName>
    <alternativeName>
        <fullName evidence="5">Repressor/activator protein 1 homolog</fullName>
    </alternativeName>
</protein>
<feature type="compositionally biased region" description="Basic and acidic residues" evidence="6">
    <location>
        <begin position="30"/>
        <end position="48"/>
    </location>
</feature>
<reference evidence="8" key="1">
    <citation type="journal article" date="2023" name="IScience">
        <title>Live-bearing cockroach genome reveals convergent evolutionary mechanisms linked to viviparity in insects and beyond.</title>
        <authorList>
            <person name="Fouks B."/>
            <person name="Harrison M.C."/>
            <person name="Mikhailova A.A."/>
            <person name="Marchal E."/>
            <person name="English S."/>
            <person name="Carruthers M."/>
            <person name="Jennings E.C."/>
            <person name="Chiamaka E.L."/>
            <person name="Frigard R.A."/>
            <person name="Pippel M."/>
            <person name="Attardo G.M."/>
            <person name="Benoit J.B."/>
            <person name="Bornberg-Bauer E."/>
            <person name="Tobe S.S."/>
        </authorList>
    </citation>
    <scope>NUCLEOTIDE SEQUENCE</scope>
    <source>
        <strain evidence="8">Stay&amp;Tobe</strain>
    </source>
</reference>
<comment type="subcellular location">
    <subcellularLocation>
        <location evidence="5">Nucleus</location>
    </subcellularLocation>
    <subcellularLocation>
        <location evidence="5">Chromosome</location>
        <location evidence="5">Telomere</location>
    </subcellularLocation>
</comment>
<dbReference type="GO" id="GO:0042162">
    <property type="term" value="F:telomeric DNA binding"/>
    <property type="evidence" value="ECO:0007669"/>
    <property type="project" value="TreeGrafter"/>
</dbReference>
<keyword evidence="9" id="KW-1185">Reference proteome</keyword>
<evidence type="ECO:0000259" key="7">
    <source>
        <dbReference type="Pfam" id="PF08914"/>
    </source>
</evidence>
<dbReference type="SUPFAM" id="SSF46689">
    <property type="entry name" value="Homeodomain-like"/>
    <property type="match status" value="1"/>
</dbReference>
<evidence type="ECO:0000256" key="6">
    <source>
        <dbReference type="SAM" id="MobiDB-lite"/>
    </source>
</evidence>
<evidence type="ECO:0000256" key="5">
    <source>
        <dbReference type="RuleBase" id="RU367107"/>
    </source>
</evidence>
<dbReference type="PANTHER" id="PTHR16466">
    <property type="entry name" value="TELOMERE REPEAT-BINDING FACTOR 2-INTERACTING PROTEIN 1"/>
    <property type="match status" value="1"/>
</dbReference>
<evidence type="ECO:0000256" key="2">
    <source>
        <dbReference type="ARBA" id="ARBA00022454"/>
    </source>
</evidence>
<feature type="compositionally biased region" description="Polar residues" evidence="6">
    <location>
        <begin position="50"/>
        <end position="67"/>
    </location>
</feature>
<keyword evidence="5" id="KW-0805">Transcription regulation</keyword>
<proteinExistence type="inferred from homology"/>
<keyword evidence="3 5" id="KW-0779">Telomere</keyword>
<dbReference type="EMBL" id="JASPKZ010009811">
    <property type="protein sequence ID" value="KAJ9575972.1"/>
    <property type="molecule type" value="Genomic_DNA"/>
</dbReference>
<dbReference type="Gene3D" id="1.10.10.60">
    <property type="entry name" value="Homeodomain-like"/>
    <property type="match status" value="1"/>
</dbReference>
<dbReference type="InterPro" id="IPR009057">
    <property type="entry name" value="Homeodomain-like_sf"/>
</dbReference>
<evidence type="ECO:0000256" key="4">
    <source>
        <dbReference type="ARBA" id="ARBA00023242"/>
    </source>
</evidence>
<comment type="caution">
    <text evidence="8">The sequence shown here is derived from an EMBL/GenBank/DDBJ whole genome shotgun (WGS) entry which is preliminary data.</text>
</comment>
<dbReference type="InterPro" id="IPR015010">
    <property type="entry name" value="TERF2IP_Myb"/>
</dbReference>
<dbReference type="GO" id="GO:0070187">
    <property type="term" value="C:shelterin complex"/>
    <property type="evidence" value="ECO:0007669"/>
    <property type="project" value="TreeGrafter"/>
</dbReference>
<dbReference type="AlphaFoldDB" id="A0AAD7Z9B2"/>
<dbReference type="GO" id="GO:0006355">
    <property type="term" value="P:regulation of DNA-templated transcription"/>
    <property type="evidence" value="ECO:0007669"/>
    <property type="project" value="UniProtKB-UniRule"/>
</dbReference>
<organism evidence="8 9">
    <name type="scientific">Diploptera punctata</name>
    <name type="common">Pacific beetle cockroach</name>
    <dbReference type="NCBI Taxonomy" id="6984"/>
    <lineage>
        <taxon>Eukaryota</taxon>
        <taxon>Metazoa</taxon>
        <taxon>Ecdysozoa</taxon>
        <taxon>Arthropoda</taxon>
        <taxon>Hexapoda</taxon>
        <taxon>Insecta</taxon>
        <taxon>Pterygota</taxon>
        <taxon>Neoptera</taxon>
        <taxon>Polyneoptera</taxon>
        <taxon>Dictyoptera</taxon>
        <taxon>Blattodea</taxon>
        <taxon>Blaberoidea</taxon>
        <taxon>Blaberidae</taxon>
        <taxon>Diplopterinae</taxon>
        <taxon>Diploptera</taxon>
    </lineage>
</organism>
<accession>A0AAD7Z9B2</accession>
<gene>
    <name evidence="8" type="ORF">L9F63_007161</name>
</gene>
<keyword evidence="5" id="KW-0010">Activator</keyword>
<feature type="compositionally biased region" description="Basic and acidic residues" evidence="6">
    <location>
        <begin position="1"/>
        <end position="13"/>
    </location>
</feature>